<evidence type="ECO:0000313" key="1">
    <source>
        <dbReference type="EMBL" id="KAK8207941.1"/>
    </source>
</evidence>
<dbReference type="EMBL" id="JAMKPW020000020">
    <property type="protein sequence ID" value="KAK8207941.1"/>
    <property type="molecule type" value="Genomic_DNA"/>
</dbReference>
<dbReference type="Proteomes" id="UP001320706">
    <property type="component" value="Unassembled WGS sequence"/>
</dbReference>
<accession>A0ACC3SGY0</accession>
<name>A0ACC3SGY0_9PEZI</name>
<keyword evidence="2" id="KW-1185">Reference proteome</keyword>
<comment type="caution">
    <text evidence="1">The sequence shown here is derived from an EMBL/GenBank/DDBJ whole genome shotgun (WGS) entry which is preliminary data.</text>
</comment>
<sequence>MSTDEAGVPPEVAPEPAPEETPAPPPADPAPAPEPAPEQPPPEEPAAPLVVTSDEGQPLAVPTNPTEEPAPVEPAPVEPAAPPVELEKTPGPEPERKVDEVVEKLAEALDTTQDKVVDKLMEALDENPDAPPEKVAEKIVEKSEDPPTPDQPPVQLLSMPGFTRSLITPLAPFVHLLSPAKAHDPRHHYVPASRSHGASTEEQLRIVDKLSAWNAAMEIGKIGQRKEAAGERYKDVEKGNPAVLEALKIISGYPSIGARMATVPHLAMFRSFSALSNQSLLYMQAELVALERQLRTLEVEDSRSGNAHEKKFASDFEWLALEEGALQYQTVLRIQEKIKAYREMVQSRTQAT</sequence>
<protein>
    <submittedName>
        <fullName evidence="1">Uncharacterized protein</fullName>
    </submittedName>
</protein>
<reference evidence="1" key="1">
    <citation type="submission" date="2024-02" db="EMBL/GenBank/DDBJ databases">
        <title>Metagenome Assembled Genome of Zalaria obscura JY119.</title>
        <authorList>
            <person name="Vighnesh L."/>
            <person name="Jagadeeshwari U."/>
            <person name="Venkata Ramana C."/>
            <person name="Sasikala C."/>
        </authorList>
    </citation>
    <scope>NUCLEOTIDE SEQUENCE</scope>
    <source>
        <strain evidence="1">JY119</strain>
    </source>
</reference>
<evidence type="ECO:0000313" key="2">
    <source>
        <dbReference type="Proteomes" id="UP001320706"/>
    </source>
</evidence>
<organism evidence="1 2">
    <name type="scientific">Zalaria obscura</name>
    <dbReference type="NCBI Taxonomy" id="2024903"/>
    <lineage>
        <taxon>Eukaryota</taxon>
        <taxon>Fungi</taxon>
        <taxon>Dikarya</taxon>
        <taxon>Ascomycota</taxon>
        <taxon>Pezizomycotina</taxon>
        <taxon>Dothideomycetes</taxon>
        <taxon>Dothideomycetidae</taxon>
        <taxon>Dothideales</taxon>
        <taxon>Zalariaceae</taxon>
        <taxon>Zalaria</taxon>
    </lineage>
</organism>
<proteinExistence type="predicted"/>
<gene>
    <name evidence="1" type="ORF">M8818_004194</name>
</gene>